<evidence type="ECO:0000256" key="1">
    <source>
        <dbReference type="ARBA" id="ARBA00011073"/>
    </source>
</evidence>
<dbReference type="AlphaFoldDB" id="A0A7D5GK17"/>
<evidence type="ECO:0000259" key="6">
    <source>
        <dbReference type="Pfam" id="PF00082"/>
    </source>
</evidence>
<dbReference type="OrthoDB" id="341609at2157"/>
<dbReference type="PROSITE" id="PS00137">
    <property type="entry name" value="SUBTILASE_HIS"/>
    <property type="match status" value="1"/>
</dbReference>
<keyword evidence="3 5" id="KW-0378">Hydrolase</keyword>
<dbReference type="InterPro" id="IPR050131">
    <property type="entry name" value="Peptidase_S8_subtilisin-like"/>
</dbReference>
<dbReference type="EMBL" id="CP058601">
    <property type="protein sequence ID" value="QLG48272.1"/>
    <property type="molecule type" value="Genomic_DNA"/>
</dbReference>
<accession>A0A7D5GK17</accession>
<dbReference type="Pfam" id="PF00082">
    <property type="entry name" value="Peptidase_S8"/>
    <property type="match status" value="1"/>
</dbReference>
<dbReference type="PROSITE" id="PS51892">
    <property type="entry name" value="SUBTILASE"/>
    <property type="match status" value="1"/>
</dbReference>
<evidence type="ECO:0000313" key="8">
    <source>
        <dbReference type="Proteomes" id="UP000509241"/>
    </source>
</evidence>
<evidence type="ECO:0000256" key="3">
    <source>
        <dbReference type="ARBA" id="ARBA00022801"/>
    </source>
</evidence>
<dbReference type="PANTHER" id="PTHR43806">
    <property type="entry name" value="PEPTIDASE S8"/>
    <property type="match status" value="1"/>
</dbReference>
<keyword evidence="4 5" id="KW-0720">Serine protease</keyword>
<evidence type="ECO:0000256" key="4">
    <source>
        <dbReference type="ARBA" id="ARBA00022825"/>
    </source>
</evidence>
<dbReference type="GO" id="GO:0006508">
    <property type="term" value="P:proteolysis"/>
    <property type="evidence" value="ECO:0007669"/>
    <property type="project" value="UniProtKB-KW"/>
</dbReference>
<keyword evidence="8" id="KW-1185">Reference proteome</keyword>
<feature type="active site" description="Charge relay system" evidence="5">
    <location>
        <position position="212"/>
    </location>
</feature>
<dbReference type="PANTHER" id="PTHR43806:SF11">
    <property type="entry name" value="CEREVISIN-RELATED"/>
    <property type="match status" value="1"/>
</dbReference>
<keyword evidence="2 5" id="KW-0645">Protease</keyword>
<comment type="similarity">
    <text evidence="1 5">Belongs to the peptidase S8 family.</text>
</comment>
<dbReference type="InterPro" id="IPR000209">
    <property type="entry name" value="Peptidase_S8/S53_dom"/>
</dbReference>
<feature type="domain" description="Peptidase S8/S53" evidence="6">
    <location>
        <begin position="139"/>
        <end position="425"/>
    </location>
</feature>
<evidence type="ECO:0000256" key="2">
    <source>
        <dbReference type="ARBA" id="ARBA00022670"/>
    </source>
</evidence>
<dbReference type="InterPro" id="IPR023828">
    <property type="entry name" value="Peptidase_S8_Ser-AS"/>
</dbReference>
<proteinExistence type="inferred from homology"/>
<dbReference type="Proteomes" id="UP000509241">
    <property type="component" value="Chromosome"/>
</dbReference>
<dbReference type="KEGG" id="haly:HYG82_05120"/>
<dbReference type="InterPro" id="IPR022398">
    <property type="entry name" value="Peptidase_S8_His-AS"/>
</dbReference>
<dbReference type="PROSITE" id="PS00138">
    <property type="entry name" value="SUBTILASE_SER"/>
    <property type="match status" value="1"/>
</dbReference>
<gene>
    <name evidence="7" type="ORF">HYG82_05120</name>
</gene>
<organism evidence="7 8">
    <name type="scientific">Natrinema halophilum</name>
    <dbReference type="NCBI Taxonomy" id="1699371"/>
    <lineage>
        <taxon>Archaea</taxon>
        <taxon>Methanobacteriati</taxon>
        <taxon>Methanobacteriota</taxon>
        <taxon>Stenosarchaea group</taxon>
        <taxon>Halobacteria</taxon>
        <taxon>Halobacteriales</taxon>
        <taxon>Natrialbaceae</taxon>
        <taxon>Natrinema</taxon>
    </lineage>
</organism>
<dbReference type="Gene3D" id="3.40.50.200">
    <property type="entry name" value="Peptidase S8/S53 domain"/>
    <property type="match status" value="1"/>
</dbReference>
<feature type="active site" description="Charge relay system" evidence="5">
    <location>
        <position position="148"/>
    </location>
</feature>
<reference evidence="7 8" key="1">
    <citation type="submission" date="2020-07" db="EMBL/GenBank/DDBJ databases">
        <authorList>
            <person name="Cui H."/>
        </authorList>
    </citation>
    <scope>NUCLEOTIDE SEQUENCE [LARGE SCALE GENOMIC DNA]</scope>
    <source>
        <strain evidence="7 8">YPL8</strain>
    </source>
</reference>
<dbReference type="GO" id="GO:0004252">
    <property type="term" value="F:serine-type endopeptidase activity"/>
    <property type="evidence" value="ECO:0007669"/>
    <property type="project" value="UniProtKB-UniRule"/>
</dbReference>
<feature type="active site" description="Charge relay system" evidence="5">
    <location>
        <position position="392"/>
    </location>
</feature>
<name>A0A7D5GK17_9EURY</name>
<dbReference type="PRINTS" id="PR00723">
    <property type="entry name" value="SUBTILISIN"/>
</dbReference>
<dbReference type="SUPFAM" id="SSF52743">
    <property type="entry name" value="Subtilisin-like"/>
    <property type="match status" value="1"/>
</dbReference>
<evidence type="ECO:0000256" key="5">
    <source>
        <dbReference type="PROSITE-ProRule" id="PRU01240"/>
    </source>
</evidence>
<sequence length="454" mass="47644">MCNTETSRRSVLCGIAGSTIAVGGVEGVRSTDRQAPADHEIYIVLGGGAGLRSRLESAGFEVLHALADGSVFIIQGPAGKEDELRSLAAVADAVTNETFALGEIERNERDIERGDEALSEEQWDNQLIRAERAHERATGAGTTLAVIDSGVSFAHPDLRSQVDTDRSRLVRDARIRSGTDSVTVASGPQNPLSRLNPIETTTQALATDVDGHGTHVAGIAAASRGDTGVVGVAPDASVVSLRTMFFDPVLEDGESTYGRLIGSIADILIAIDYAVEIGVDVVNASLRTIQPGDSRAFAAFRRVIQHAIENGTLIVVSAGNDFLDLDRVARYVLPADVSGAVAVGATGRTDTRVLFSNYGDAIDVAAPGSGILSTVPNRLYYESLYRRKPGTSMAAPQVAGLACLLREIDPDLHPRRVEQAIEMGAIELSGESTSGLGAGRIDAPAAIEQIAGQP</sequence>
<dbReference type="InterPro" id="IPR015500">
    <property type="entry name" value="Peptidase_S8_subtilisin-rel"/>
</dbReference>
<protein>
    <submittedName>
        <fullName evidence="7">S8 family serine peptidase</fullName>
    </submittedName>
</protein>
<evidence type="ECO:0000313" key="7">
    <source>
        <dbReference type="EMBL" id="QLG48272.1"/>
    </source>
</evidence>
<dbReference type="InterPro" id="IPR036852">
    <property type="entry name" value="Peptidase_S8/S53_dom_sf"/>
</dbReference>